<dbReference type="InterPro" id="IPR000711">
    <property type="entry name" value="ATPase_OSCP/dsu"/>
</dbReference>
<dbReference type="AlphaFoldDB" id="A0A7X5HUD3"/>
<proteinExistence type="inferred from homology"/>
<keyword evidence="7 8" id="KW-0066">ATP synthesis</keyword>
<organism evidence="9 10">
    <name type="scientific">Anaerotalea alkaliphila</name>
    <dbReference type="NCBI Taxonomy" id="2662126"/>
    <lineage>
        <taxon>Bacteria</taxon>
        <taxon>Bacillati</taxon>
        <taxon>Bacillota</taxon>
        <taxon>Clostridia</taxon>
        <taxon>Eubacteriales</taxon>
        <taxon>Anaerotalea</taxon>
    </lineage>
</organism>
<name>A0A7X5HUD3_9FIRM</name>
<gene>
    <name evidence="8 9" type="primary">atpH</name>
    <name evidence="9" type="ORF">GXN74_03020</name>
</gene>
<comment type="function">
    <text evidence="8">F(1)F(0) ATP synthase produces ATP from ADP in the presence of a proton or sodium gradient. F-type ATPases consist of two structural domains, F(1) containing the extramembraneous catalytic core and F(0) containing the membrane proton channel, linked together by a central stalk and a peripheral stalk. During catalysis, ATP synthesis in the catalytic domain of F(1) is coupled via a rotary mechanism of the central stalk subunits to proton translocation.</text>
</comment>
<reference evidence="9 10" key="1">
    <citation type="submission" date="2020-01" db="EMBL/GenBank/DDBJ databases">
        <title>Anaeroalcalibacter tamaniensis gen. nov., sp. nov., moderately halophilic strictly anaerobic fermenter bacterium from mud volcano of Taman peninsula.</title>
        <authorList>
            <person name="Frolova A."/>
            <person name="Merkel A.Y."/>
            <person name="Slobodkin A.I."/>
        </authorList>
    </citation>
    <scope>NUCLEOTIDE SEQUENCE [LARGE SCALE GENOMIC DNA]</scope>
    <source>
        <strain evidence="9 10">F-3ap</strain>
    </source>
</reference>
<evidence type="ECO:0000256" key="6">
    <source>
        <dbReference type="ARBA" id="ARBA00023196"/>
    </source>
</evidence>
<evidence type="ECO:0000256" key="2">
    <source>
        <dbReference type="ARBA" id="ARBA00022448"/>
    </source>
</evidence>
<comment type="caution">
    <text evidence="9">The sequence shown here is derived from an EMBL/GenBank/DDBJ whole genome shotgun (WGS) entry which is preliminary data.</text>
</comment>
<dbReference type="HAMAP" id="MF_01416">
    <property type="entry name" value="ATP_synth_delta_bact"/>
    <property type="match status" value="1"/>
</dbReference>
<evidence type="ECO:0000256" key="7">
    <source>
        <dbReference type="ARBA" id="ARBA00023310"/>
    </source>
</evidence>
<comment type="function">
    <text evidence="8">This protein is part of the stalk that links CF(0) to CF(1). It either transmits conformational changes from CF(0) to CF(1) or is implicated in proton conduction.</text>
</comment>
<dbReference type="GO" id="GO:0005886">
    <property type="term" value="C:plasma membrane"/>
    <property type="evidence" value="ECO:0007669"/>
    <property type="project" value="UniProtKB-SubCell"/>
</dbReference>
<evidence type="ECO:0000256" key="8">
    <source>
        <dbReference type="HAMAP-Rule" id="MF_01416"/>
    </source>
</evidence>
<comment type="similarity">
    <text evidence="8">Belongs to the ATPase delta chain family.</text>
</comment>
<accession>A0A7X5HUD3</accession>
<dbReference type="GO" id="GO:0045259">
    <property type="term" value="C:proton-transporting ATP synthase complex"/>
    <property type="evidence" value="ECO:0007669"/>
    <property type="project" value="UniProtKB-KW"/>
</dbReference>
<dbReference type="GO" id="GO:0046933">
    <property type="term" value="F:proton-transporting ATP synthase activity, rotational mechanism"/>
    <property type="evidence" value="ECO:0007669"/>
    <property type="project" value="UniProtKB-UniRule"/>
</dbReference>
<dbReference type="NCBIfam" id="TIGR01145">
    <property type="entry name" value="ATP_synt_delta"/>
    <property type="match status" value="1"/>
</dbReference>
<evidence type="ECO:0000256" key="3">
    <source>
        <dbReference type="ARBA" id="ARBA00022781"/>
    </source>
</evidence>
<dbReference type="PROSITE" id="PS00389">
    <property type="entry name" value="ATPASE_DELTA"/>
    <property type="match status" value="1"/>
</dbReference>
<keyword evidence="6 8" id="KW-0139">CF(1)</keyword>
<keyword evidence="3 8" id="KW-0375">Hydrogen ion transport</keyword>
<keyword evidence="8" id="KW-1003">Cell membrane</keyword>
<sequence>MVEMIAKRYGGALFALAKEEGTLNALYKEVSHLQQLLETEKDLVVVLNHPNISIGEKVSMMESIFQEELSKKLMGLLVIVLQQSRQQNLPEILEHVQESIKEDTGIRTVQVTTAEELGGGELKVLKEKLTRSTGKTIEIVNIVDKEILGGMVIRIGDRVMDTSVRSQLHSMSRVLQDPELAEFERVR</sequence>
<keyword evidence="5 8" id="KW-0472">Membrane</keyword>
<dbReference type="InterPro" id="IPR020781">
    <property type="entry name" value="ATPase_OSCP/d_CS"/>
</dbReference>
<keyword evidence="4 8" id="KW-0406">Ion transport</keyword>
<keyword evidence="2 8" id="KW-0813">Transport</keyword>
<dbReference type="SUPFAM" id="SSF47928">
    <property type="entry name" value="N-terminal domain of the delta subunit of the F1F0-ATP synthase"/>
    <property type="match status" value="1"/>
</dbReference>
<evidence type="ECO:0000256" key="5">
    <source>
        <dbReference type="ARBA" id="ARBA00023136"/>
    </source>
</evidence>
<evidence type="ECO:0000256" key="1">
    <source>
        <dbReference type="ARBA" id="ARBA00004370"/>
    </source>
</evidence>
<protein>
    <recommendedName>
        <fullName evidence="8">ATP synthase subunit delta</fullName>
    </recommendedName>
    <alternativeName>
        <fullName evidence="8">ATP synthase F(1) sector subunit delta</fullName>
    </alternativeName>
    <alternativeName>
        <fullName evidence="8">F-type ATPase subunit delta</fullName>
        <shortName evidence="8">F-ATPase subunit delta</shortName>
    </alternativeName>
</protein>
<dbReference type="Gene3D" id="1.10.520.20">
    <property type="entry name" value="N-terminal domain of the delta subunit of the F1F0-ATP synthase"/>
    <property type="match status" value="1"/>
</dbReference>
<comment type="subcellular location">
    <subcellularLocation>
        <location evidence="8">Cell membrane</location>
        <topology evidence="8">Peripheral membrane protein</topology>
    </subcellularLocation>
    <subcellularLocation>
        <location evidence="1">Membrane</location>
    </subcellularLocation>
</comment>
<dbReference type="InterPro" id="IPR026015">
    <property type="entry name" value="ATP_synth_OSCP/delta_N_sf"/>
</dbReference>
<dbReference type="PANTHER" id="PTHR11910">
    <property type="entry name" value="ATP SYNTHASE DELTA CHAIN"/>
    <property type="match status" value="1"/>
</dbReference>
<keyword evidence="10" id="KW-1185">Reference proteome</keyword>
<dbReference type="RefSeq" id="WP_162369441.1">
    <property type="nucleotide sequence ID" value="NZ_JAAEEH010000005.1"/>
</dbReference>
<evidence type="ECO:0000313" key="10">
    <source>
        <dbReference type="Proteomes" id="UP000461585"/>
    </source>
</evidence>
<evidence type="ECO:0000256" key="4">
    <source>
        <dbReference type="ARBA" id="ARBA00023065"/>
    </source>
</evidence>
<evidence type="ECO:0000313" key="9">
    <source>
        <dbReference type="EMBL" id="NDL66715.1"/>
    </source>
</evidence>
<dbReference type="EMBL" id="JAAEEH010000005">
    <property type="protein sequence ID" value="NDL66715.1"/>
    <property type="molecule type" value="Genomic_DNA"/>
</dbReference>
<dbReference type="PRINTS" id="PR00125">
    <property type="entry name" value="ATPASEDELTA"/>
</dbReference>
<dbReference type="Pfam" id="PF00213">
    <property type="entry name" value="OSCP"/>
    <property type="match status" value="1"/>
</dbReference>
<dbReference type="Proteomes" id="UP000461585">
    <property type="component" value="Unassembled WGS sequence"/>
</dbReference>